<dbReference type="EMBL" id="JAOYFB010000036">
    <property type="protein sequence ID" value="KAK4021222.1"/>
    <property type="molecule type" value="Genomic_DNA"/>
</dbReference>
<evidence type="ECO:0000313" key="1">
    <source>
        <dbReference type="EMBL" id="KAK4021222.1"/>
    </source>
</evidence>
<sequence>MTSQVHRGCTCRCRKWRFARMLVLHKCENLICVQVGLLWLQRLMENQLLHWLVSSSRKIQLDIDHRDGSQRPFVVIPSDGSLQRDALF</sequence>
<comment type="caution">
    <text evidence="1">The sequence shown here is derived from an EMBL/GenBank/DDBJ whole genome shotgun (WGS) entry which is preliminary data.</text>
</comment>
<dbReference type="Proteomes" id="UP001234178">
    <property type="component" value="Unassembled WGS sequence"/>
</dbReference>
<organism evidence="1 2">
    <name type="scientific">Daphnia magna</name>
    <dbReference type="NCBI Taxonomy" id="35525"/>
    <lineage>
        <taxon>Eukaryota</taxon>
        <taxon>Metazoa</taxon>
        <taxon>Ecdysozoa</taxon>
        <taxon>Arthropoda</taxon>
        <taxon>Crustacea</taxon>
        <taxon>Branchiopoda</taxon>
        <taxon>Diplostraca</taxon>
        <taxon>Cladocera</taxon>
        <taxon>Anomopoda</taxon>
        <taxon>Daphniidae</taxon>
        <taxon>Daphnia</taxon>
    </lineage>
</organism>
<keyword evidence="2" id="KW-1185">Reference proteome</keyword>
<protein>
    <submittedName>
        <fullName evidence="1">Uncharacterized protein</fullName>
    </submittedName>
</protein>
<reference evidence="1 2" key="1">
    <citation type="journal article" date="2023" name="Nucleic Acids Res.">
        <title>The hologenome of Daphnia magna reveals possible DNA methylation and microbiome-mediated evolution of the host genome.</title>
        <authorList>
            <person name="Chaturvedi A."/>
            <person name="Li X."/>
            <person name="Dhandapani V."/>
            <person name="Marshall H."/>
            <person name="Kissane S."/>
            <person name="Cuenca-Cambronero M."/>
            <person name="Asole G."/>
            <person name="Calvet F."/>
            <person name="Ruiz-Romero M."/>
            <person name="Marangio P."/>
            <person name="Guigo R."/>
            <person name="Rago D."/>
            <person name="Mirbahai L."/>
            <person name="Eastwood N."/>
            <person name="Colbourne J.K."/>
            <person name="Zhou J."/>
            <person name="Mallon E."/>
            <person name="Orsini L."/>
        </authorList>
    </citation>
    <scope>NUCLEOTIDE SEQUENCE [LARGE SCALE GENOMIC DNA]</scope>
    <source>
        <strain evidence="1">LRV0_1</strain>
    </source>
</reference>
<name>A0ABR0A7V6_9CRUS</name>
<accession>A0ABR0A7V6</accession>
<gene>
    <name evidence="1" type="ORF">OUZ56_003141</name>
</gene>
<evidence type="ECO:0000313" key="2">
    <source>
        <dbReference type="Proteomes" id="UP001234178"/>
    </source>
</evidence>
<proteinExistence type="predicted"/>